<evidence type="ECO:0000256" key="7">
    <source>
        <dbReference type="ARBA" id="ARBA00023328"/>
    </source>
</evidence>
<evidence type="ECO:0000256" key="3">
    <source>
        <dbReference type="ARBA" id="ARBA00010464"/>
    </source>
</evidence>
<keyword evidence="11" id="KW-0648">Protein biosynthesis</keyword>
<dbReference type="GO" id="GO:0032044">
    <property type="term" value="C:DSIF complex"/>
    <property type="evidence" value="ECO:0007669"/>
    <property type="project" value="TreeGrafter"/>
</dbReference>
<dbReference type="GeneID" id="28742111"/>
<feature type="domain" description="Spt4/RpoE2 zinc finger" evidence="10">
    <location>
        <begin position="8"/>
        <end position="85"/>
    </location>
</feature>
<dbReference type="GO" id="GO:0003746">
    <property type="term" value="F:translation elongation factor activity"/>
    <property type="evidence" value="ECO:0007669"/>
    <property type="project" value="UniProtKB-KW"/>
</dbReference>
<evidence type="ECO:0000256" key="4">
    <source>
        <dbReference type="ARBA" id="ARBA00020182"/>
    </source>
</evidence>
<keyword evidence="11" id="KW-0251">Elongation factor</keyword>
<comment type="similarity">
    <text evidence="3 8">Belongs to the SPT4 family.</text>
</comment>
<gene>
    <name evidence="11" type="ORF">AB675_9675</name>
</gene>
<evidence type="ECO:0000256" key="6">
    <source>
        <dbReference type="ARBA" id="ARBA00023242"/>
    </source>
</evidence>
<evidence type="ECO:0000259" key="10">
    <source>
        <dbReference type="SMART" id="SM01389"/>
    </source>
</evidence>
<evidence type="ECO:0000256" key="8">
    <source>
        <dbReference type="PIRNR" id="PIRNR025023"/>
    </source>
</evidence>
<dbReference type="GO" id="GO:0006355">
    <property type="term" value="P:regulation of DNA-templated transcription"/>
    <property type="evidence" value="ECO:0007669"/>
    <property type="project" value="InterPro"/>
</dbReference>
<dbReference type="CDD" id="cd07973">
    <property type="entry name" value="Spt4"/>
    <property type="match status" value="1"/>
</dbReference>
<dbReference type="InterPro" id="IPR022800">
    <property type="entry name" value="Spt4/RpoE2_Znf"/>
</dbReference>
<reference evidence="11 12" key="1">
    <citation type="submission" date="2015-06" db="EMBL/GenBank/DDBJ databases">
        <title>Draft genome of the ant-associated black yeast Phialophora attae CBS 131958.</title>
        <authorList>
            <person name="Moreno L.F."/>
            <person name="Stielow B.J."/>
            <person name="de Hoog S."/>
            <person name="Vicente V.A."/>
            <person name="Weiss V.A."/>
            <person name="de Vries M."/>
            <person name="Cruz L.M."/>
            <person name="Souza E.M."/>
        </authorList>
    </citation>
    <scope>NUCLEOTIDE SEQUENCE [LARGE SCALE GENOMIC DNA]</scope>
    <source>
        <strain evidence="11 12">CBS 131958</strain>
    </source>
</reference>
<dbReference type="PROSITE" id="PS51257">
    <property type="entry name" value="PROKAR_LIPOPROTEIN"/>
    <property type="match status" value="1"/>
</dbReference>
<dbReference type="STRING" id="1664694.A0A0N1H7B0"/>
<dbReference type="SMART" id="SM01389">
    <property type="entry name" value="Spt4"/>
    <property type="match status" value="1"/>
</dbReference>
<feature type="region of interest" description="Disordered" evidence="9">
    <location>
        <begin position="103"/>
        <end position="123"/>
    </location>
</feature>
<dbReference type="SUPFAM" id="SSF63393">
    <property type="entry name" value="RNA polymerase subunits"/>
    <property type="match status" value="1"/>
</dbReference>
<protein>
    <recommendedName>
        <fullName evidence="4 8">Transcription elongation factor SPT4</fullName>
    </recommendedName>
</protein>
<evidence type="ECO:0000313" key="12">
    <source>
        <dbReference type="Proteomes" id="UP000038010"/>
    </source>
</evidence>
<dbReference type="GO" id="GO:0000993">
    <property type="term" value="F:RNA polymerase II complex binding"/>
    <property type="evidence" value="ECO:0007669"/>
    <property type="project" value="TreeGrafter"/>
</dbReference>
<dbReference type="OrthoDB" id="248751at2759"/>
<dbReference type="GO" id="GO:0008270">
    <property type="term" value="F:zinc ion binding"/>
    <property type="evidence" value="ECO:0007669"/>
    <property type="project" value="InterPro"/>
</dbReference>
<dbReference type="VEuPathDB" id="FungiDB:AB675_9675"/>
<dbReference type="RefSeq" id="XP_018002313.1">
    <property type="nucleotide sequence ID" value="XM_018150231.1"/>
</dbReference>
<keyword evidence="6 8" id="KW-0539">Nucleus</keyword>
<dbReference type="Proteomes" id="UP000038010">
    <property type="component" value="Unassembled WGS sequence"/>
</dbReference>
<dbReference type="GO" id="GO:0140673">
    <property type="term" value="P:transcription elongation-coupled chromatin remodeling"/>
    <property type="evidence" value="ECO:0007669"/>
    <property type="project" value="InterPro"/>
</dbReference>
<evidence type="ECO:0000256" key="5">
    <source>
        <dbReference type="ARBA" id="ARBA00023163"/>
    </source>
</evidence>
<sequence length="123" mass="13286">MTTPLRAQRACLLCSIVQPTTVFTSQGCPNCEELLQLRGSPEVINEMTSQVFEGLISLHDPSTSWVAKWQRLSGYVPGTYATKVVGRLPEDVIQGLEDQGIRYFPRDGSNADEEGGGEVAGGA</sequence>
<evidence type="ECO:0000313" key="11">
    <source>
        <dbReference type="EMBL" id="KPI42350.1"/>
    </source>
</evidence>
<comment type="caution">
    <text evidence="11">The sequence shown here is derived from an EMBL/GenBank/DDBJ whole genome shotgun (WGS) entry which is preliminary data.</text>
</comment>
<accession>A0A0N1H7B0</accession>
<evidence type="ECO:0000256" key="2">
    <source>
        <dbReference type="ARBA" id="ARBA00004584"/>
    </source>
</evidence>
<name>A0A0N1H7B0_9EURO</name>
<dbReference type="Gene3D" id="3.30.40.210">
    <property type="match status" value="1"/>
</dbReference>
<evidence type="ECO:0000256" key="1">
    <source>
        <dbReference type="ARBA" id="ARBA00004123"/>
    </source>
</evidence>
<keyword evidence="12" id="KW-1185">Reference proteome</keyword>
<comment type="subcellular location">
    <subcellularLocation>
        <location evidence="2">Chromosome</location>
        <location evidence="2">Centromere</location>
    </subcellularLocation>
    <subcellularLocation>
        <location evidence="1 8">Nucleus</location>
    </subcellularLocation>
</comment>
<dbReference type="PIRSF" id="PIRSF025023">
    <property type="entry name" value="Spt4"/>
    <property type="match status" value="1"/>
</dbReference>
<dbReference type="AlphaFoldDB" id="A0A0N1H7B0"/>
<dbReference type="InterPro" id="IPR029040">
    <property type="entry name" value="RPABC4/Spt4"/>
</dbReference>
<evidence type="ECO:0000256" key="9">
    <source>
        <dbReference type="SAM" id="MobiDB-lite"/>
    </source>
</evidence>
<dbReference type="PANTHER" id="PTHR12882:SF1">
    <property type="entry name" value="TRANSCRIPTION ELONGATION FACTOR SPT4"/>
    <property type="match status" value="1"/>
</dbReference>
<dbReference type="PANTHER" id="PTHR12882">
    <property type="entry name" value="SUPPRESSOR OF TY 4"/>
    <property type="match status" value="1"/>
</dbReference>
<dbReference type="Pfam" id="PF06093">
    <property type="entry name" value="Spt4"/>
    <property type="match status" value="1"/>
</dbReference>
<comment type="function">
    <text evidence="8">The SPT4-SPT5 complex mediates both activation and inhibition of transcription elongation, and plays a role in pre-mRNA processing. This complex seems to be important for the stability of the RNA polymerase II elongation machinery on the chromatin template but not for the inherent ability of this machinery to translocate down the gene.</text>
</comment>
<dbReference type="EMBL" id="LFJN01000007">
    <property type="protein sequence ID" value="KPI42350.1"/>
    <property type="molecule type" value="Genomic_DNA"/>
</dbReference>
<keyword evidence="7" id="KW-0137">Centromere</keyword>
<dbReference type="InterPro" id="IPR009287">
    <property type="entry name" value="Spt4"/>
</dbReference>
<dbReference type="InterPro" id="IPR038510">
    <property type="entry name" value="Spt4_sf"/>
</dbReference>
<organism evidence="11 12">
    <name type="scientific">Cyphellophora attinorum</name>
    <dbReference type="NCBI Taxonomy" id="1664694"/>
    <lineage>
        <taxon>Eukaryota</taxon>
        <taxon>Fungi</taxon>
        <taxon>Dikarya</taxon>
        <taxon>Ascomycota</taxon>
        <taxon>Pezizomycotina</taxon>
        <taxon>Eurotiomycetes</taxon>
        <taxon>Chaetothyriomycetidae</taxon>
        <taxon>Chaetothyriales</taxon>
        <taxon>Cyphellophoraceae</taxon>
        <taxon>Cyphellophora</taxon>
    </lineage>
</organism>
<proteinExistence type="inferred from homology"/>
<dbReference type="GO" id="GO:0000775">
    <property type="term" value="C:chromosome, centromeric region"/>
    <property type="evidence" value="ECO:0007669"/>
    <property type="project" value="UniProtKB-SubCell"/>
</dbReference>
<keyword evidence="5 8" id="KW-0804">Transcription</keyword>